<organism evidence="1 2">
    <name type="scientific">Hibiscus sabdariffa</name>
    <name type="common">roselle</name>
    <dbReference type="NCBI Taxonomy" id="183260"/>
    <lineage>
        <taxon>Eukaryota</taxon>
        <taxon>Viridiplantae</taxon>
        <taxon>Streptophyta</taxon>
        <taxon>Embryophyta</taxon>
        <taxon>Tracheophyta</taxon>
        <taxon>Spermatophyta</taxon>
        <taxon>Magnoliopsida</taxon>
        <taxon>eudicotyledons</taxon>
        <taxon>Gunneridae</taxon>
        <taxon>Pentapetalae</taxon>
        <taxon>rosids</taxon>
        <taxon>malvids</taxon>
        <taxon>Malvales</taxon>
        <taxon>Malvaceae</taxon>
        <taxon>Malvoideae</taxon>
        <taxon>Hibiscus</taxon>
    </lineage>
</organism>
<dbReference type="InterPro" id="IPR001128">
    <property type="entry name" value="Cyt_P450"/>
</dbReference>
<comment type="caution">
    <text evidence="1">The sequence shown here is derived from an EMBL/GenBank/DDBJ whole genome shotgun (WGS) entry which is preliminary data.</text>
</comment>
<keyword evidence="2" id="KW-1185">Reference proteome</keyword>
<accession>A0ABR2B9X9</accession>
<dbReference type="Pfam" id="PF00067">
    <property type="entry name" value="p450"/>
    <property type="match status" value="1"/>
</dbReference>
<dbReference type="EMBL" id="JBBPBM010000148">
    <property type="protein sequence ID" value="KAK8503629.1"/>
    <property type="molecule type" value="Genomic_DNA"/>
</dbReference>
<dbReference type="Proteomes" id="UP001472677">
    <property type="component" value="Unassembled WGS sequence"/>
</dbReference>
<evidence type="ECO:0000313" key="2">
    <source>
        <dbReference type="Proteomes" id="UP001472677"/>
    </source>
</evidence>
<name>A0ABR2B9X9_9ROSI</name>
<gene>
    <name evidence="1" type="ORF">V6N12_024801</name>
</gene>
<protein>
    <submittedName>
        <fullName evidence="1">Uncharacterized protein</fullName>
    </submittedName>
</protein>
<proteinExistence type="predicted"/>
<evidence type="ECO:0000313" key="1">
    <source>
        <dbReference type="EMBL" id="KAK8503629.1"/>
    </source>
</evidence>
<dbReference type="SUPFAM" id="SSF48264">
    <property type="entry name" value="Cytochrome P450"/>
    <property type="match status" value="1"/>
</dbReference>
<reference evidence="1 2" key="1">
    <citation type="journal article" date="2024" name="G3 (Bethesda)">
        <title>Genome assembly of Hibiscus sabdariffa L. provides insights into metabolisms of medicinal natural products.</title>
        <authorList>
            <person name="Kim T."/>
        </authorList>
    </citation>
    <scope>NUCLEOTIDE SEQUENCE [LARGE SCALE GENOMIC DNA]</scope>
    <source>
        <strain evidence="1">TK-2024</strain>
        <tissue evidence="1">Old leaves</tissue>
    </source>
</reference>
<sequence>MPEEERFEPRVDTRNCRRRCRSLNIVHNRREVDTVFNVMLAGMGTTSSALTWFIWPVSCHPRAENKIIEERQSIIPVDENQGRGSKEFGLSAWSIMRGSKVTYIHQFLGAQGTSKTRNMKILFNLLSMGRMKWI</sequence>
<dbReference type="Gene3D" id="1.10.630.10">
    <property type="entry name" value="Cytochrome P450"/>
    <property type="match status" value="1"/>
</dbReference>
<dbReference type="InterPro" id="IPR036396">
    <property type="entry name" value="Cyt_P450_sf"/>
</dbReference>